<proteinExistence type="inferred from homology"/>
<evidence type="ECO:0000256" key="1">
    <source>
        <dbReference type="RuleBase" id="RU362001"/>
    </source>
</evidence>
<name>A0A7W7PN23_9ACTN</name>
<dbReference type="EMBL" id="JACHJH010000012">
    <property type="protein sequence ID" value="MBB4895969.1"/>
    <property type="molecule type" value="Genomic_DNA"/>
</dbReference>
<dbReference type="Pfam" id="PF06013">
    <property type="entry name" value="WXG100"/>
    <property type="match status" value="1"/>
</dbReference>
<comment type="similarity">
    <text evidence="1">Belongs to the WXG100 family.</text>
</comment>
<dbReference type="InterPro" id="IPR036689">
    <property type="entry name" value="ESAT-6-like_sf"/>
</dbReference>
<comment type="caution">
    <text evidence="2">The sequence shown here is derived from an EMBL/GenBank/DDBJ whole genome shotgun (WGS) entry which is preliminary data.</text>
</comment>
<organism evidence="2 3">
    <name type="scientific">Streptomyces olivoverticillatus</name>
    <dbReference type="NCBI Taxonomy" id="66427"/>
    <lineage>
        <taxon>Bacteria</taxon>
        <taxon>Bacillati</taxon>
        <taxon>Actinomycetota</taxon>
        <taxon>Actinomycetes</taxon>
        <taxon>Kitasatosporales</taxon>
        <taxon>Streptomycetaceae</taxon>
        <taxon>Streptomyces</taxon>
    </lineage>
</organism>
<evidence type="ECO:0000313" key="2">
    <source>
        <dbReference type="EMBL" id="MBB4895969.1"/>
    </source>
</evidence>
<dbReference type="AlphaFoldDB" id="A0A7W7PN23"/>
<dbReference type="RefSeq" id="WP_184351757.1">
    <property type="nucleotide sequence ID" value="NZ_JACHJH010000012.1"/>
</dbReference>
<dbReference type="InterPro" id="IPR010310">
    <property type="entry name" value="T7SS_ESAT-6-like"/>
</dbReference>
<dbReference type="SUPFAM" id="SSF140453">
    <property type="entry name" value="EsxAB dimer-like"/>
    <property type="match status" value="1"/>
</dbReference>
<dbReference type="Proteomes" id="UP000556084">
    <property type="component" value="Unassembled WGS sequence"/>
</dbReference>
<gene>
    <name evidence="2" type="ORF">FHS39_005051</name>
</gene>
<reference evidence="2 3" key="1">
    <citation type="submission" date="2020-08" db="EMBL/GenBank/DDBJ databases">
        <title>Genomic Encyclopedia of Type Strains, Phase III (KMG-III): the genomes of soil and plant-associated and newly described type strains.</title>
        <authorList>
            <person name="Whitman W."/>
        </authorList>
    </citation>
    <scope>NUCLEOTIDE SEQUENCE [LARGE SCALE GENOMIC DNA]</scope>
    <source>
        <strain evidence="2 3">CECT 3266</strain>
    </source>
</reference>
<evidence type="ECO:0000313" key="3">
    <source>
        <dbReference type="Proteomes" id="UP000556084"/>
    </source>
</evidence>
<dbReference type="Gene3D" id="1.10.287.1060">
    <property type="entry name" value="ESAT-6-like"/>
    <property type="match status" value="1"/>
</dbReference>
<keyword evidence="3" id="KW-1185">Reference proteome</keyword>
<sequence>MEITYSGVVEASHQVRTTANTIKDQLDALNRRVLDVVETWDGETKKAFNERHHHWQKNVDDMHQTLLVIAGKLAEATEGYKNNDLAQARRFHHQ</sequence>
<dbReference type="NCBIfam" id="TIGR03930">
    <property type="entry name" value="WXG100_ESAT6"/>
    <property type="match status" value="1"/>
</dbReference>
<protein>
    <recommendedName>
        <fullName evidence="1">ESAT-6-like protein</fullName>
    </recommendedName>
</protein>
<accession>A0A7W7PN23</accession>